<keyword evidence="4" id="KW-1185">Reference proteome</keyword>
<dbReference type="RefSeq" id="XP_002735300.2">
    <property type="nucleotide sequence ID" value="XM_002735254.2"/>
</dbReference>
<proteinExistence type="predicted"/>
<gene>
    <name evidence="5" type="primary">LOC100371109</name>
</gene>
<dbReference type="Pfam" id="PF00494">
    <property type="entry name" value="SQS_PSY"/>
    <property type="match status" value="1"/>
</dbReference>
<reference evidence="5" key="1">
    <citation type="submission" date="2025-08" db="UniProtKB">
        <authorList>
            <consortium name="RefSeq"/>
        </authorList>
    </citation>
    <scope>IDENTIFICATION</scope>
    <source>
        <tissue evidence="5">Testes</tissue>
    </source>
</reference>
<evidence type="ECO:0000313" key="5">
    <source>
        <dbReference type="RefSeq" id="XP_002735300.2"/>
    </source>
</evidence>
<evidence type="ECO:0000313" key="4">
    <source>
        <dbReference type="Proteomes" id="UP000694865"/>
    </source>
</evidence>
<dbReference type="GeneID" id="100371109"/>
<dbReference type="EC" id="2.5.1.32" evidence="2"/>
<sequence>MSASMKLKRLQGGVAFICHLRHGIPKPFDEKTTKRWNSTNASTNEHYCMDVVKKHDYENFLCTLLLPKNARTATFALRAFNVDVATVKDNTSDIKIAQMRMQFWKETINEIYQGSPRQTPIACELHRAVASHKLSKRWFSRIIEERERNLHDKAHASLEDVENSAEKTTSSLLYLILETLGLKDVNADHAASHIGKSHGIVTLLRSTPHHASRRRVYLPMEILIKYGVSQEQILRGKTEQNLKDAVFEIASQANSHLQKAQSMKKEIPKEAYSAFLLTTPIEIYLKKIQQSDFDVFHPTLQQKNTMLPFKLWTKSMRSAY</sequence>
<keyword evidence="3" id="KW-0125">Carotenoid biosynthesis</keyword>
<accession>A0ABM0GQV5</accession>
<organism evidence="4 5">
    <name type="scientific">Saccoglossus kowalevskii</name>
    <name type="common">Acorn worm</name>
    <dbReference type="NCBI Taxonomy" id="10224"/>
    <lineage>
        <taxon>Eukaryota</taxon>
        <taxon>Metazoa</taxon>
        <taxon>Hemichordata</taxon>
        <taxon>Enteropneusta</taxon>
        <taxon>Harrimaniidae</taxon>
        <taxon>Saccoglossus</taxon>
    </lineage>
</organism>
<comment type="catalytic activity">
    <reaction evidence="1">
        <text>2 (2E,6E,10E)-geranylgeranyl diphosphate = 15-cis-phytoene + 2 diphosphate</text>
        <dbReference type="Rhea" id="RHEA:34475"/>
        <dbReference type="ChEBI" id="CHEBI:27787"/>
        <dbReference type="ChEBI" id="CHEBI:33019"/>
        <dbReference type="ChEBI" id="CHEBI:58756"/>
        <dbReference type="EC" id="2.5.1.32"/>
    </reaction>
</comment>
<evidence type="ECO:0000256" key="1">
    <source>
        <dbReference type="ARBA" id="ARBA00001805"/>
    </source>
</evidence>
<dbReference type="InterPro" id="IPR002060">
    <property type="entry name" value="Squ/phyt_synthse"/>
</dbReference>
<dbReference type="Gene3D" id="1.10.600.10">
    <property type="entry name" value="Farnesyl Diphosphate Synthase"/>
    <property type="match status" value="1"/>
</dbReference>
<protein>
    <recommendedName>
        <fullName evidence="2">15-cis-phytoene synthase</fullName>
        <ecNumber evidence="2">2.5.1.32</ecNumber>
    </recommendedName>
</protein>
<evidence type="ECO:0000256" key="3">
    <source>
        <dbReference type="ARBA" id="ARBA00022746"/>
    </source>
</evidence>
<dbReference type="InterPro" id="IPR008949">
    <property type="entry name" value="Isoprenoid_synthase_dom_sf"/>
</dbReference>
<dbReference type="Proteomes" id="UP000694865">
    <property type="component" value="Unplaced"/>
</dbReference>
<evidence type="ECO:0000256" key="2">
    <source>
        <dbReference type="ARBA" id="ARBA00012396"/>
    </source>
</evidence>
<dbReference type="PANTHER" id="PTHR31480">
    <property type="entry name" value="BIFUNCTIONAL LYCOPENE CYCLASE/PHYTOENE SYNTHASE"/>
    <property type="match status" value="1"/>
</dbReference>
<dbReference type="SUPFAM" id="SSF48576">
    <property type="entry name" value="Terpenoid synthases"/>
    <property type="match status" value="1"/>
</dbReference>
<name>A0ABM0GQV5_SACKO</name>